<feature type="transmembrane region" description="Helical" evidence="7">
    <location>
        <begin position="219"/>
        <end position="240"/>
    </location>
</feature>
<feature type="domain" description="Major facilitator superfamily (MFS) profile" evidence="8">
    <location>
        <begin position="36"/>
        <end position="498"/>
    </location>
</feature>
<keyword evidence="10" id="KW-1185">Reference proteome</keyword>
<dbReference type="STRING" id="1437603.GCA_000771525_01021"/>
<reference evidence="9 10" key="1">
    <citation type="submission" date="2014-03" db="EMBL/GenBank/DDBJ databases">
        <title>Genomics of Bifidobacteria.</title>
        <authorList>
            <person name="Ventura M."/>
            <person name="Milani C."/>
            <person name="Lugli G.A."/>
        </authorList>
    </citation>
    <scope>NUCLEOTIDE SEQUENCE [LARGE SCALE GENOMIC DNA]</scope>
    <source>
        <strain evidence="9 10">DSM 21395</strain>
    </source>
</reference>
<keyword evidence="3 7" id="KW-0812">Transmembrane</keyword>
<evidence type="ECO:0000256" key="7">
    <source>
        <dbReference type="SAM" id="Phobius"/>
    </source>
</evidence>
<feature type="transmembrane region" description="Helical" evidence="7">
    <location>
        <begin position="433"/>
        <end position="452"/>
    </location>
</feature>
<evidence type="ECO:0000256" key="5">
    <source>
        <dbReference type="ARBA" id="ARBA00023136"/>
    </source>
</evidence>
<dbReference type="PANTHER" id="PTHR42718:SF9">
    <property type="entry name" value="MAJOR FACILITATOR SUPERFAMILY MULTIDRUG TRANSPORTER MFSC"/>
    <property type="match status" value="1"/>
</dbReference>
<feature type="transmembrane region" description="Helical" evidence="7">
    <location>
        <begin position="102"/>
        <end position="121"/>
    </location>
</feature>
<dbReference type="GO" id="GO:0005886">
    <property type="term" value="C:plasma membrane"/>
    <property type="evidence" value="ECO:0007669"/>
    <property type="project" value="UniProtKB-SubCell"/>
</dbReference>
<evidence type="ECO:0000313" key="10">
    <source>
        <dbReference type="Proteomes" id="UP000029082"/>
    </source>
</evidence>
<dbReference type="PROSITE" id="PS50850">
    <property type="entry name" value="MFS"/>
    <property type="match status" value="1"/>
</dbReference>
<dbReference type="GO" id="GO:0022857">
    <property type="term" value="F:transmembrane transporter activity"/>
    <property type="evidence" value="ECO:0007669"/>
    <property type="project" value="InterPro"/>
</dbReference>
<evidence type="ECO:0000256" key="1">
    <source>
        <dbReference type="ARBA" id="ARBA00004651"/>
    </source>
</evidence>
<dbReference type="InterPro" id="IPR020846">
    <property type="entry name" value="MFS_dom"/>
</dbReference>
<protein>
    <submittedName>
        <fullName evidence="9">Arabinose efflux permease</fullName>
    </submittedName>
</protein>
<dbReference type="eggNOG" id="COG2814">
    <property type="taxonomic scope" value="Bacteria"/>
</dbReference>
<feature type="transmembrane region" description="Helical" evidence="7">
    <location>
        <begin position="472"/>
        <end position="494"/>
    </location>
</feature>
<evidence type="ECO:0000256" key="3">
    <source>
        <dbReference type="ARBA" id="ARBA00022692"/>
    </source>
</evidence>
<dbReference type="SUPFAM" id="SSF103473">
    <property type="entry name" value="MFS general substrate transporter"/>
    <property type="match status" value="1"/>
</dbReference>
<dbReference type="PRINTS" id="PR01036">
    <property type="entry name" value="TCRTETB"/>
</dbReference>
<dbReference type="Proteomes" id="UP000029082">
    <property type="component" value="Unassembled WGS sequence"/>
</dbReference>
<evidence type="ECO:0000256" key="4">
    <source>
        <dbReference type="ARBA" id="ARBA00022989"/>
    </source>
</evidence>
<dbReference type="EMBL" id="JGZE01000001">
    <property type="protein sequence ID" value="KFI80192.1"/>
    <property type="molecule type" value="Genomic_DNA"/>
</dbReference>
<evidence type="ECO:0000256" key="6">
    <source>
        <dbReference type="SAM" id="MobiDB-lite"/>
    </source>
</evidence>
<organism evidence="9 10">
    <name type="scientific">Bifidobacterium mongoliense DSM 21395</name>
    <dbReference type="NCBI Taxonomy" id="1437603"/>
    <lineage>
        <taxon>Bacteria</taxon>
        <taxon>Bacillati</taxon>
        <taxon>Actinomycetota</taxon>
        <taxon>Actinomycetes</taxon>
        <taxon>Bifidobacteriales</taxon>
        <taxon>Bifidobacteriaceae</taxon>
        <taxon>Bifidobacterium</taxon>
    </lineage>
</organism>
<feature type="transmembrane region" description="Helical" evidence="7">
    <location>
        <begin position="188"/>
        <end position="207"/>
    </location>
</feature>
<keyword evidence="2" id="KW-0813">Transport</keyword>
<dbReference type="PANTHER" id="PTHR42718">
    <property type="entry name" value="MAJOR FACILITATOR SUPERFAMILY MULTIDRUG TRANSPORTER MFSC"/>
    <property type="match status" value="1"/>
</dbReference>
<name>A0A087CA92_9BIFI</name>
<feature type="transmembrane region" description="Helical" evidence="7">
    <location>
        <begin position="393"/>
        <end position="412"/>
    </location>
</feature>
<dbReference type="InterPro" id="IPR011701">
    <property type="entry name" value="MFS"/>
</dbReference>
<dbReference type="Pfam" id="PF07690">
    <property type="entry name" value="MFS_1"/>
    <property type="match status" value="1"/>
</dbReference>
<evidence type="ECO:0000256" key="2">
    <source>
        <dbReference type="ARBA" id="ARBA00022448"/>
    </source>
</evidence>
<dbReference type="InterPro" id="IPR036259">
    <property type="entry name" value="MFS_trans_sf"/>
</dbReference>
<feature type="transmembrane region" description="Helical" evidence="7">
    <location>
        <begin position="127"/>
        <end position="148"/>
    </location>
</feature>
<feature type="transmembrane region" description="Helical" evidence="7">
    <location>
        <begin position="366"/>
        <end position="387"/>
    </location>
</feature>
<gene>
    <name evidence="9" type="ORF">BMON_0060</name>
</gene>
<sequence length="508" mass="53476">MWLVSEPVQRSNGADMSKDGGADVDDGRISKSLIGSIVATGSLSFIGILTETVMTVLFPELMREFRVDTSTVQWITTIYLVTVSVTIPMSSFLRRRYRLKSVFVAAVVFTMTGSAIMIVSHSFAMLIVARIIQGIGSGIATPLMMNIILEQSPRSKLGRLMGLGSLVITTAPAIGPTVGGAVASVLPWRAIFVIVLPIMALSLLLGLRCISQSGTTGNARFNGLQFLCITVSLVILIMALNQGGVAIGAAVAGRRDAGPAVVALVSLIVGVALLVCFVKISRRSFSPLLRIGLLEDPVVALHAFAYLILPMVGIGFGYLLTTLAQLSLGTDSFLAGVLVLPGTLIGAALAPLGGWLYDRFGASRPILISLGFARVGAVLLLIFSGSLTPWRVAVFYGVFGVGYAVGMANVITSAMRDVPAEFTPDGTAIFNTLLQFGGAAGTALFSTIIGVAQTGSGPQGSASFRQATQMGGTWNFVLIVVMVALGWACLWRAFSIHARRTGHRVFTD</sequence>
<evidence type="ECO:0000313" key="9">
    <source>
        <dbReference type="EMBL" id="KFI80192.1"/>
    </source>
</evidence>
<feature type="region of interest" description="Disordered" evidence="6">
    <location>
        <begin position="1"/>
        <end position="23"/>
    </location>
</feature>
<keyword evidence="4 7" id="KW-1133">Transmembrane helix</keyword>
<accession>A0A087CA92</accession>
<feature type="transmembrane region" description="Helical" evidence="7">
    <location>
        <begin position="37"/>
        <end position="59"/>
    </location>
</feature>
<comment type="caution">
    <text evidence="9">The sequence shown here is derived from an EMBL/GenBank/DDBJ whole genome shotgun (WGS) entry which is preliminary data.</text>
</comment>
<comment type="subcellular location">
    <subcellularLocation>
        <location evidence="1">Cell membrane</location>
        <topology evidence="1">Multi-pass membrane protein</topology>
    </subcellularLocation>
</comment>
<evidence type="ECO:0000259" key="8">
    <source>
        <dbReference type="PROSITE" id="PS50850"/>
    </source>
</evidence>
<feature type="transmembrane region" description="Helical" evidence="7">
    <location>
        <begin position="299"/>
        <end position="321"/>
    </location>
</feature>
<keyword evidence="5 7" id="KW-0472">Membrane</keyword>
<proteinExistence type="predicted"/>
<feature type="transmembrane region" description="Helical" evidence="7">
    <location>
        <begin position="333"/>
        <end position="357"/>
    </location>
</feature>
<dbReference type="Gene3D" id="1.20.1250.20">
    <property type="entry name" value="MFS general substrate transporter like domains"/>
    <property type="match status" value="2"/>
</dbReference>
<feature type="transmembrane region" description="Helical" evidence="7">
    <location>
        <begin position="71"/>
        <end position="90"/>
    </location>
</feature>
<dbReference type="AlphaFoldDB" id="A0A087CA92"/>
<feature type="transmembrane region" description="Helical" evidence="7">
    <location>
        <begin position="260"/>
        <end position="278"/>
    </location>
</feature>
<feature type="transmembrane region" description="Helical" evidence="7">
    <location>
        <begin position="160"/>
        <end position="182"/>
    </location>
</feature>